<gene>
    <name evidence="2" type="ORF">CHGG_00360</name>
</gene>
<accession>Q2HHE4</accession>
<dbReference type="Proteomes" id="UP000001056">
    <property type="component" value="Unassembled WGS sequence"/>
</dbReference>
<dbReference type="VEuPathDB" id="FungiDB:CHGG_00360"/>
<reference evidence="3" key="1">
    <citation type="journal article" date="2015" name="Genome Announc.">
        <title>Draft genome sequence of the cellulolytic fungus Chaetomium globosum.</title>
        <authorList>
            <person name="Cuomo C.A."/>
            <person name="Untereiner W.A."/>
            <person name="Ma L.-J."/>
            <person name="Grabherr M."/>
            <person name="Birren B.W."/>
        </authorList>
    </citation>
    <scope>NUCLEOTIDE SEQUENCE [LARGE SCALE GENOMIC DNA]</scope>
    <source>
        <strain evidence="3">ATCC 6205 / CBS 148.51 / DSM 1962 / NBRC 6347 / NRRL 1970</strain>
    </source>
</reference>
<feature type="region of interest" description="Disordered" evidence="1">
    <location>
        <begin position="1"/>
        <end position="29"/>
    </location>
</feature>
<dbReference type="RefSeq" id="XP_001219581.1">
    <property type="nucleotide sequence ID" value="XM_001219580.1"/>
</dbReference>
<dbReference type="EMBL" id="CH408029">
    <property type="protein sequence ID" value="EAQ92125.1"/>
    <property type="molecule type" value="Genomic_DNA"/>
</dbReference>
<dbReference type="InParanoid" id="Q2HHE4"/>
<dbReference type="HOGENOM" id="CLU_1677661_0_0_1"/>
<dbReference type="GeneID" id="4387827"/>
<protein>
    <submittedName>
        <fullName evidence="2">Uncharacterized protein</fullName>
    </submittedName>
</protein>
<evidence type="ECO:0000313" key="2">
    <source>
        <dbReference type="EMBL" id="EAQ92125.1"/>
    </source>
</evidence>
<evidence type="ECO:0000313" key="3">
    <source>
        <dbReference type="Proteomes" id="UP000001056"/>
    </source>
</evidence>
<evidence type="ECO:0000256" key="1">
    <source>
        <dbReference type="SAM" id="MobiDB-lite"/>
    </source>
</evidence>
<organism evidence="2 3">
    <name type="scientific">Chaetomium globosum (strain ATCC 6205 / CBS 148.51 / DSM 1962 / NBRC 6347 / NRRL 1970)</name>
    <name type="common">Soil fungus</name>
    <dbReference type="NCBI Taxonomy" id="306901"/>
    <lineage>
        <taxon>Eukaryota</taxon>
        <taxon>Fungi</taxon>
        <taxon>Dikarya</taxon>
        <taxon>Ascomycota</taxon>
        <taxon>Pezizomycotina</taxon>
        <taxon>Sordariomycetes</taxon>
        <taxon>Sordariomycetidae</taxon>
        <taxon>Sordariales</taxon>
        <taxon>Chaetomiaceae</taxon>
        <taxon>Chaetomium</taxon>
    </lineage>
</organism>
<name>Q2HHE4_CHAGB</name>
<sequence>MAHGKKSRGPQEDDRGGKNALAYATKGRPCSGPELNEKYWTSTAKNGGVILAFHLQMAGPRPLWPRSPGRCGGTVRGRYFKNGLSALIAKKAFGPVNDHDPPPARSHCIYNIRQSRSNGLLVSPKMFVEWFHALRLALASGANRVNTTPESYVGFFH</sequence>
<keyword evidence="3" id="KW-1185">Reference proteome</keyword>
<dbReference type="AlphaFoldDB" id="Q2HHE4"/>
<proteinExistence type="predicted"/>